<dbReference type="PIRSF" id="PIRSF006305">
    <property type="entry name" value="Maf"/>
    <property type="match status" value="1"/>
</dbReference>
<dbReference type="HAMAP" id="MF_00528">
    <property type="entry name" value="Maf"/>
    <property type="match status" value="1"/>
</dbReference>
<reference evidence="11 12" key="1">
    <citation type="journal article" date="2006" name="Nat. Biotechnol.">
        <title>Complete genome of the mutualistic, N2-fixing grass endophyte Azoarcus sp. strain BH72.</title>
        <authorList>
            <person name="Krause A."/>
            <person name="Ramakumar A."/>
            <person name="Bartels D."/>
            <person name="Battistoni F."/>
            <person name="Bekel T."/>
            <person name="Boch J."/>
            <person name="Boehm M."/>
            <person name="Friedrich F."/>
            <person name="Hurek T."/>
            <person name="Krause L."/>
            <person name="Linke B."/>
            <person name="McHardy A.C."/>
            <person name="Sarkar A."/>
            <person name="Schneiker S."/>
            <person name="Syed A.A."/>
            <person name="Thauer R."/>
            <person name="Vorhoelter F.-J."/>
            <person name="Weidner S."/>
            <person name="Puehler A."/>
            <person name="Reinhold-Hurek B."/>
            <person name="Kaiser O."/>
            <person name="Goesmann A."/>
        </authorList>
    </citation>
    <scope>NUCLEOTIDE SEQUENCE [LARGE SCALE GENOMIC DNA]</scope>
    <source>
        <strain evidence="11 12">BH72</strain>
    </source>
</reference>
<sequence>MKKLVLASTSAYRRQLLERLGHPFETDRPETDESALPGEHPRDTAERLAIEKARAVAARHPDALIIGSDQVAFLDDEVFGKPGTEERAIAQLTRMSGRTVVFHTGVAVLDAANGQVQCVGVPTEVRFRTLTDAEIRRYVEKERPLDCAGSAKSEGLGISLLDALSGDDPTALIGLPLIALSRMLRTHGIELP</sequence>
<dbReference type="InterPro" id="IPR003697">
    <property type="entry name" value="Maf-like"/>
</dbReference>
<keyword evidence="3 9" id="KW-0378">Hydrolase</keyword>
<feature type="active site" description="Proton acceptor" evidence="9">
    <location>
        <position position="69"/>
    </location>
</feature>
<dbReference type="Pfam" id="PF02545">
    <property type="entry name" value="Maf"/>
    <property type="match status" value="1"/>
</dbReference>
<dbReference type="STRING" id="62928.azo1619"/>
<comment type="function">
    <text evidence="6 9">Nucleoside triphosphate pyrophosphatase that hydrolyzes 7-methyl-GTP (m(7)GTP). May have a dual role in cell division arrest and in preventing the incorporation of modified nucleotides into cellular nucleic acids.</text>
</comment>
<dbReference type="EMBL" id="AM406670">
    <property type="protein sequence ID" value="CAL94236.1"/>
    <property type="molecule type" value="Genomic_DNA"/>
</dbReference>
<evidence type="ECO:0000256" key="8">
    <source>
        <dbReference type="ARBA" id="ARBA00068163"/>
    </source>
</evidence>
<dbReference type="eggNOG" id="COG0424">
    <property type="taxonomic scope" value="Bacteria"/>
</dbReference>
<dbReference type="Gene3D" id="3.90.950.10">
    <property type="match status" value="1"/>
</dbReference>
<dbReference type="HOGENOM" id="CLU_040416_1_0_4"/>
<dbReference type="FunFam" id="3.90.950.10:FF:000005">
    <property type="entry name" value="7-methyl-GTP pyrophosphatase"/>
    <property type="match status" value="1"/>
</dbReference>
<keyword evidence="4 9" id="KW-0546">Nucleotide metabolism</keyword>
<dbReference type="PANTHER" id="PTHR43213:SF10">
    <property type="entry name" value="7-METHYL-GTP PYROPHOSPHATASE"/>
    <property type="match status" value="1"/>
</dbReference>
<evidence type="ECO:0000256" key="1">
    <source>
        <dbReference type="ARBA" id="ARBA00004496"/>
    </source>
</evidence>
<dbReference type="KEGG" id="azo:azo1619"/>
<keyword evidence="12" id="KW-1185">Reference proteome</keyword>
<dbReference type="Proteomes" id="UP000002588">
    <property type="component" value="Chromosome"/>
</dbReference>
<evidence type="ECO:0000256" key="2">
    <source>
        <dbReference type="ARBA" id="ARBA00022490"/>
    </source>
</evidence>
<feature type="region of interest" description="Disordered" evidence="10">
    <location>
        <begin position="18"/>
        <end position="42"/>
    </location>
</feature>
<dbReference type="SUPFAM" id="SSF52972">
    <property type="entry name" value="ITPase-like"/>
    <property type="match status" value="1"/>
</dbReference>
<evidence type="ECO:0000313" key="11">
    <source>
        <dbReference type="EMBL" id="CAL94236.1"/>
    </source>
</evidence>
<dbReference type="PANTHER" id="PTHR43213">
    <property type="entry name" value="BIFUNCTIONAL DTTP/UTP PYROPHOSPHATASE/METHYLTRANSFERASE PROTEIN-RELATED"/>
    <property type="match status" value="1"/>
</dbReference>
<feature type="site" description="Important for substrate specificity" evidence="9">
    <location>
        <position position="12"/>
    </location>
</feature>
<feature type="site" description="Important for substrate specificity" evidence="9">
    <location>
        <position position="70"/>
    </location>
</feature>
<comment type="caution">
    <text evidence="9">Lacks conserved residue(s) required for the propagation of feature annotation.</text>
</comment>
<comment type="catalytic activity">
    <reaction evidence="5 9">
        <text>N(7)-methyl-GTP + H2O = N(7)-methyl-GMP + diphosphate + H(+)</text>
        <dbReference type="Rhea" id="RHEA:58744"/>
        <dbReference type="ChEBI" id="CHEBI:15377"/>
        <dbReference type="ChEBI" id="CHEBI:15378"/>
        <dbReference type="ChEBI" id="CHEBI:33019"/>
        <dbReference type="ChEBI" id="CHEBI:58285"/>
        <dbReference type="ChEBI" id="CHEBI:87133"/>
    </reaction>
</comment>
<evidence type="ECO:0000256" key="7">
    <source>
        <dbReference type="ARBA" id="ARBA00060749"/>
    </source>
</evidence>
<dbReference type="AlphaFoldDB" id="A1K5Y1"/>
<gene>
    <name evidence="11" type="primary">yceF</name>
    <name evidence="11" type="ordered locus">azo1619</name>
</gene>
<evidence type="ECO:0000256" key="4">
    <source>
        <dbReference type="ARBA" id="ARBA00023080"/>
    </source>
</evidence>
<evidence type="ECO:0000313" key="12">
    <source>
        <dbReference type="Proteomes" id="UP000002588"/>
    </source>
</evidence>
<protein>
    <recommendedName>
        <fullName evidence="8 9">7-methyl-GTP pyrophosphatase</fullName>
        <shortName evidence="9">m(7)GTP pyrophosphatase</shortName>
        <ecNumber evidence="9">3.6.1.-</ecNumber>
    </recommendedName>
</protein>
<comment type="similarity">
    <text evidence="7 9">Belongs to the Maf family. YceF subfamily.</text>
</comment>
<name>A1K5Y1_AZOSB</name>
<dbReference type="EC" id="3.6.1.-" evidence="9"/>
<evidence type="ECO:0000256" key="10">
    <source>
        <dbReference type="SAM" id="MobiDB-lite"/>
    </source>
</evidence>
<dbReference type="GO" id="GO:0047429">
    <property type="term" value="F:nucleoside triphosphate diphosphatase activity"/>
    <property type="evidence" value="ECO:0007669"/>
    <property type="project" value="InterPro"/>
</dbReference>
<organism evidence="11 12">
    <name type="scientific">Azoarcus sp. (strain BH72)</name>
    <dbReference type="NCBI Taxonomy" id="418699"/>
    <lineage>
        <taxon>Bacteria</taxon>
        <taxon>Pseudomonadati</taxon>
        <taxon>Pseudomonadota</taxon>
        <taxon>Betaproteobacteria</taxon>
        <taxon>Rhodocyclales</taxon>
        <taxon>Zoogloeaceae</taxon>
        <taxon>Azoarcus</taxon>
    </lineage>
</organism>
<keyword evidence="2 9" id="KW-0963">Cytoplasm</keyword>
<dbReference type="NCBIfam" id="TIGR00172">
    <property type="entry name" value="maf"/>
    <property type="match status" value="1"/>
</dbReference>
<dbReference type="InterPro" id="IPR029001">
    <property type="entry name" value="ITPase-like_fam"/>
</dbReference>
<feature type="compositionally biased region" description="Basic and acidic residues" evidence="10">
    <location>
        <begin position="18"/>
        <end position="31"/>
    </location>
</feature>
<dbReference type="RefSeq" id="WP_011765352.1">
    <property type="nucleotide sequence ID" value="NC_008702.1"/>
</dbReference>
<evidence type="ECO:0000256" key="6">
    <source>
        <dbReference type="ARBA" id="ARBA00053369"/>
    </source>
</evidence>
<proteinExistence type="inferred from homology"/>
<comment type="subcellular location">
    <subcellularLocation>
        <location evidence="1 9">Cytoplasm</location>
    </subcellularLocation>
</comment>
<evidence type="ECO:0000256" key="5">
    <source>
        <dbReference type="ARBA" id="ARBA00050213"/>
    </source>
</evidence>
<feature type="site" description="Important for substrate specificity" evidence="9">
    <location>
        <position position="154"/>
    </location>
</feature>
<evidence type="ECO:0000256" key="9">
    <source>
        <dbReference type="HAMAP-Rule" id="MF_00528"/>
    </source>
</evidence>
<comment type="cofactor">
    <cofactor evidence="9">
        <name>a divalent metal cation</name>
        <dbReference type="ChEBI" id="CHEBI:60240"/>
    </cofactor>
</comment>
<evidence type="ECO:0000256" key="3">
    <source>
        <dbReference type="ARBA" id="ARBA00022801"/>
    </source>
</evidence>
<dbReference type="GO" id="GO:0009117">
    <property type="term" value="P:nucleotide metabolic process"/>
    <property type="evidence" value="ECO:0007669"/>
    <property type="project" value="UniProtKB-KW"/>
</dbReference>
<dbReference type="GO" id="GO:0005737">
    <property type="term" value="C:cytoplasm"/>
    <property type="evidence" value="ECO:0007669"/>
    <property type="project" value="UniProtKB-SubCell"/>
</dbReference>
<accession>A1K5Y1</accession>
<dbReference type="CDD" id="cd00555">
    <property type="entry name" value="Maf"/>
    <property type="match status" value="1"/>
</dbReference>